<organism evidence="3 4">
    <name type="scientific">Desulfuromonas soudanensis</name>
    <dbReference type="NCBI Taxonomy" id="1603606"/>
    <lineage>
        <taxon>Bacteria</taxon>
        <taxon>Pseudomonadati</taxon>
        <taxon>Thermodesulfobacteriota</taxon>
        <taxon>Desulfuromonadia</taxon>
        <taxon>Desulfuromonadales</taxon>
        <taxon>Desulfuromonadaceae</taxon>
        <taxon>Desulfuromonas</taxon>
    </lineage>
</organism>
<proteinExistence type="predicted"/>
<protein>
    <recommendedName>
        <fullName evidence="5">Secreted protein</fullName>
    </recommendedName>
</protein>
<name>A0A0M5INM5_9BACT</name>
<keyword evidence="2" id="KW-0732">Signal</keyword>
<gene>
    <name evidence="3" type="ORF">DSOUD_1798</name>
</gene>
<evidence type="ECO:0008006" key="5">
    <source>
        <dbReference type="Google" id="ProtNLM"/>
    </source>
</evidence>
<sequence length="119" mass="13469">MGKMGLGAILLTAFVAAGSLSVAAEEGKVERDKVRTEERQELRSSGEDVYGWQLMNEEERRAHRQQMRLLQTEEERERFRLEHHRLMQKRAKMRGVTLPEDPLPIRRGAGSGGGGGGRR</sequence>
<dbReference type="KEGG" id="des:DSOUD_1798"/>
<dbReference type="STRING" id="1603606.DSOUD_1798"/>
<dbReference type="EMBL" id="CP010802">
    <property type="protein sequence ID" value="ALC16574.1"/>
    <property type="molecule type" value="Genomic_DNA"/>
</dbReference>
<accession>A0A0M5INM5</accession>
<keyword evidence="4" id="KW-1185">Reference proteome</keyword>
<evidence type="ECO:0000256" key="1">
    <source>
        <dbReference type="SAM" id="MobiDB-lite"/>
    </source>
</evidence>
<evidence type="ECO:0000313" key="4">
    <source>
        <dbReference type="Proteomes" id="UP000057158"/>
    </source>
</evidence>
<feature type="compositionally biased region" description="Gly residues" evidence="1">
    <location>
        <begin position="109"/>
        <end position="119"/>
    </location>
</feature>
<feature type="region of interest" description="Disordered" evidence="1">
    <location>
        <begin position="86"/>
        <end position="119"/>
    </location>
</feature>
<feature type="signal peptide" evidence="2">
    <location>
        <begin position="1"/>
        <end position="24"/>
    </location>
</feature>
<dbReference type="PATRIC" id="fig|1603606.3.peg.1953"/>
<dbReference type="Proteomes" id="UP000057158">
    <property type="component" value="Chromosome"/>
</dbReference>
<reference evidence="3 4" key="1">
    <citation type="submission" date="2015-07" db="EMBL/GenBank/DDBJ databases">
        <title>Isolation and Genomic Characterization of a Novel Halophilic Metal-Reducing Deltaproteobacterium from the Deep Subsurface.</title>
        <authorList>
            <person name="Badalamenti J.P."/>
            <person name="Summers Z.M."/>
            <person name="Gralnick J.A."/>
            <person name="Bond D.R."/>
        </authorList>
    </citation>
    <scope>NUCLEOTIDE SEQUENCE [LARGE SCALE GENOMIC DNA]</scope>
    <source>
        <strain evidence="3 4">WTL</strain>
    </source>
</reference>
<evidence type="ECO:0000256" key="2">
    <source>
        <dbReference type="SAM" id="SignalP"/>
    </source>
</evidence>
<feature type="chain" id="PRO_5005803164" description="Secreted protein" evidence="2">
    <location>
        <begin position="25"/>
        <end position="119"/>
    </location>
</feature>
<dbReference type="AlphaFoldDB" id="A0A0M5INM5"/>
<evidence type="ECO:0000313" key="3">
    <source>
        <dbReference type="EMBL" id="ALC16574.1"/>
    </source>
</evidence>